<sequence>RRPFVLIPGKGQTAMMLIDPGEETDEFRGYGANGILTDGDWRSNILEFDDLPINIRALAYPFVTRVREALEGRREPLTLL</sequence>
<evidence type="ECO:0000313" key="1">
    <source>
        <dbReference type="EMBL" id="GAH12456.1"/>
    </source>
</evidence>
<organism evidence="1">
    <name type="scientific">marine sediment metagenome</name>
    <dbReference type="NCBI Taxonomy" id="412755"/>
    <lineage>
        <taxon>unclassified sequences</taxon>
        <taxon>metagenomes</taxon>
        <taxon>ecological metagenomes</taxon>
    </lineage>
</organism>
<name>X1CVG6_9ZZZZ</name>
<gene>
    <name evidence="1" type="ORF">S01H4_52415</name>
</gene>
<proteinExistence type="predicted"/>
<protein>
    <submittedName>
        <fullName evidence="1">Uncharacterized protein</fullName>
    </submittedName>
</protein>
<reference evidence="1" key="1">
    <citation type="journal article" date="2014" name="Front. Microbiol.">
        <title>High frequency of phylogenetically diverse reductive dehalogenase-homologous genes in deep subseafloor sedimentary metagenomes.</title>
        <authorList>
            <person name="Kawai M."/>
            <person name="Futagami T."/>
            <person name="Toyoda A."/>
            <person name="Takaki Y."/>
            <person name="Nishi S."/>
            <person name="Hori S."/>
            <person name="Arai W."/>
            <person name="Tsubouchi T."/>
            <person name="Morono Y."/>
            <person name="Uchiyama I."/>
            <person name="Ito T."/>
            <person name="Fujiyama A."/>
            <person name="Inagaki F."/>
            <person name="Takami H."/>
        </authorList>
    </citation>
    <scope>NUCLEOTIDE SEQUENCE</scope>
    <source>
        <strain evidence="1">Expedition CK06-06</strain>
    </source>
</reference>
<dbReference type="AlphaFoldDB" id="X1CVG6"/>
<dbReference type="EMBL" id="BART01029941">
    <property type="protein sequence ID" value="GAH12456.1"/>
    <property type="molecule type" value="Genomic_DNA"/>
</dbReference>
<comment type="caution">
    <text evidence="1">The sequence shown here is derived from an EMBL/GenBank/DDBJ whole genome shotgun (WGS) entry which is preliminary data.</text>
</comment>
<feature type="non-terminal residue" evidence="1">
    <location>
        <position position="1"/>
    </location>
</feature>
<accession>X1CVG6</accession>